<dbReference type="EMBL" id="ATBP01002869">
    <property type="protein sequence ID" value="ETR65395.1"/>
    <property type="molecule type" value="Genomic_DNA"/>
</dbReference>
<dbReference type="AlphaFoldDB" id="A0A1V1NS44"/>
<comment type="caution">
    <text evidence="2">The sequence shown here is derived from an EMBL/GenBank/DDBJ whole genome shotgun (WGS) entry which is preliminary data.</text>
</comment>
<sequence>MLTNTKIEDLIKCPKYIFEANPKQGMSSDSKSTLIKRKNLKLKSEDETCQFTVFMRQNTMLIEQFSIGLLYKLESINFRKVTLIRFNGEHGQTDWSKDNHYNSFHIHYLNEALLKQRIFEPKLIEITNKFNTFHSALFEFFNHVNIVNFIDFFQISKSNNVNQGDQDERSDIKHSTRKFSSQN</sequence>
<gene>
    <name evidence="2" type="ORF">OMM_06058</name>
</gene>
<proteinExistence type="predicted"/>
<dbReference type="Proteomes" id="UP000189670">
    <property type="component" value="Unassembled WGS sequence"/>
</dbReference>
<feature type="region of interest" description="Disordered" evidence="1">
    <location>
        <begin position="163"/>
        <end position="183"/>
    </location>
</feature>
<evidence type="ECO:0000313" key="3">
    <source>
        <dbReference type="Proteomes" id="UP000189670"/>
    </source>
</evidence>
<name>A0A1V1NS44_9BACT</name>
<organism evidence="2 3">
    <name type="scientific">Candidatus Magnetoglobus multicellularis str. Araruama</name>
    <dbReference type="NCBI Taxonomy" id="890399"/>
    <lineage>
        <taxon>Bacteria</taxon>
        <taxon>Pseudomonadati</taxon>
        <taxon>Thermodesulfobacteriota</taxon>
        <taxon>Desulfobacteria</taxon>
        <taxon>Desulfobacterales</taxon>
        <taxon>Desulfobacteraceae</taxon>
        <taxon>Candidatus Magnetoglobus</taxon>
    </lineage>
</organism>
<evidence type="ECO:0000256" key="1">
    <source>
        <dbReference type="SAM" id="MobiDB-lite"/>
    </source>
</evidence>
<reference evidence="3" key="1">
    <citation type="submission" date="2012-11" db="EMBL/GenBank/DDBJ databases">
        <authorList>
            <person name="Lucero-Rivera Y.E."/>
            <person name="Tovar-Ramirez D."/>
        </authorList>
    </citation>
    <scope>NUCLEOTIDE SEQUENCE [LARGE SCALE GENOMIC DNA]</scope>
    <source>
        <strain evidence="3">Araruama</strain>
    </source>
</reference>
<evidence type="ECO:0000313" key="2">
    <source>
        <dbReference type="EMBL" id="ETR65395.1"/>
    </source>
</evidence>
<protein>
    <submittedName>
        <fullName evidence="2">Uncharacterized protein</fullName>
    </submittedName>
</protein>
<accession>A0A1V1NS44</accession>